<accession>A0AAW1YRG6</accession>
<evidence type="ECO:0000313" key="1">
    <source>
        <dbReference type="EMBL" id="KAK9951097.1"/>
    </source>
</evidence>
<reference evidence="1 2" key="1">
    <citation type="journal article" date="2023" name="G3 (Bethesda)">
        <title>A chromosome-length genome assembly and annotation of blackberry (Rubus argutus, cv. 'Hillquist').</title>
        <authorList>
            <person name="Bruna T."/>
            <person name="Aryal R."/>
            <person name="Dudchenko O."/>
            <person name="Sargent D.J."/>
            <person name="Mead D."/>
            <person name="Buti M."/>
            <person name="Cavallini A."/>
            <person name="Hytonen T."/>
            <person name="Andres J."/>
            <person name="Pham M."/>
            <person name="Weisz D."/>
            <person name="Mascagni F."/>
            <person name="Usai G."/>
            <person name="Natali L."/>
            <person name="Bassil N."/>
            <person name="Fernandez G.E."/>
            <person name="Lomsadze A."/>
            <person name="Armour M."/>
            <person name="Olukolu B."/>
            <person name="Poorten T."/>
            <person name="Britton C."/>
            <person name="Davik J."/>
            <person name="Ashrafi H."/>
            <person name="Aiden E.L."/>
            <person name="Borodovsky M."/>
            <person name="Worthington M."/>
        </authorList>
    </citation>
    <scope>NUCLEOTIDE SEQUENCE [LARGE SCALE GENOMIC DNA]</scope>
    <source>
        <strain evidence="1">PI 553951</strain>
    </source>
</reference>
<evidence type="ECO:0000313" key="2">
    <source>
        <dbReference type="Proteomes" id="UP001457282"/>
    </source>
</evidence>
<dbReference type="EMBL" id="JBEDUW010000001">
    <property type="protein sequence ID" value="KAK9951097.1"/>
    <property type="molecule type" value="Genomic_DNA"/>
</dbReference>
<sequence>MWIEERHGLEIDGLDVMTTVMGIDGSFVDRRKRHGWVVNGGYGDGVLAAEIDGEEAASAWQRRRRNGSAAARGAWAGGGLN</sequence>
<dbReference type="Proteomes" id="UP001457282">
    <property type="component" value="Unassembled WGS sequence"/>
</dbReference>
<proteinExistence type="predicted"/>
<protein>
    <recommendedName>
        <fullName evidence="3">MHC class I antigen</fullName>
    </recommendedName>
</protein>
<comment type="caution">
    <text evidence="1">The sequence shown here is derived from an EMBL/GenBank/DDBJ whole genome shotgun (WGS) entry which is preliminary data.</text>
</comment>
<organism evidence="1 2">
    <name type="scientific">Rubus argutus</name>
    <name type="common">Southern blackberry</name>
    <dbReference type="NCBI Taxonomy" id="59490"/>
    <lineage>
        <taxon>Eukaryota</taxon>
        <taxon>Viridiplantae</taxon>
        <taxon>Streptophyta</taxon>
        <taxon>Embryophyta</taxon>
        <taxon>Tracheophyta</taxon>
        <taxon>Spermatophyta</taxon>
        <taxon>Magnoliopsida</taxon>
        <taxon>eudicotyledons</taxon>
        <taxon>Gunneridae</taxon>
        <taxon>Pentapetalae</taxon>
        <taxon>rosids</taxon>
        <taxon>fabids</taxon>
        <taxon>Rosales</taxon>
        <taxon>Rosaceae</taxon>
        <taxon>Rosoideae</taxon>
        <taxon>Rosoideae incertae sedis</taxon>
        <taxon>Rubus</taxon>
    </lineage>
</organism>
<name>A0AAW1YRG6_RUBAR</name>
<gene>
    <name evidence="1" type="ORF">M0R45_006557</name>
</gene>
<dbReference type="AlphaFoldDB" id="A0AAW1YRG6"/>
<evidence type="ECO:0008006" key="3">
    <source>
        <dbReference type="Google" id="ProtNLM"/>
    </source>
</evidence>
<keyword evidence="2" id="KW-1185">Reference proteome</keyword>